<keyword evidence="8" id="KW-0547">Nucleotide-binding</keyword>
<evidence type="ECO:0000256" key="13">
    <source>
        <dbReference type="ARBA" id="ARBA00023136"/>
    </source>
</evidence>
<organism evidence="16 17">
    <name type="scientific">Clostridium perfringens (strain ATCC 13124 / DSM 756 / JCM 1290 / NCIMB 6125 / NCTC 8237 / Type A)</name>
    <dbReference type="NCBI Taxonomy" id="195103"/>
    <lineage>
        <taxon>Bacteria</taxon>
        <taxon>Bacillati</taxon>
        <taxon>Bacillota</taxon>
        <taxon>Clostridia</taxon>
        <taxon>Eubacteriales</taxon>
        <taxon>Clostridiaceae</taxon>
        <taxon>Clostridium</taxon>
    </lineage>
</organism>
<dbReference type="PROSITE" id="PS50885">
    <property type="entry name" value="HAMP"/>
    <property type="match status" value="1"/>
</dbReference>
<dbReference type="RefSeq" id="WP_003451463.1">
    <property type="nucleotide sequence ID" value="NC_008261.1"/>
</dbReference>
<dbReference type="EC" id="2.7.13.3" evidence="3"/>
<dbReference type="Pfam" id="PF00672">
    <property type="entry name" value="HAMP"/>
    <property type="match status" value="1"/>
</dbReference>
<evidence type="ECO:0000256" key="3">
    <source>
        <dbReference type="ARBA" id="ARBA00012438"/>
    </source>
</evidence>
<evidence type="ECO:0000256" key="5">
    <source>
        <dbReference type="ARBA" id="ARBA00022553"/>
    </source>
</evidence>
<proteinExistence type="predicted"/>
<reference evidence="16 17" key="1">
    <citation type="journal article" date="2006" name="Genome Res.">
        <title>Skewed genomic variability in strains of the toxigenic bacterial pathogen, Clostridium perfringens.</title>
        <authorList>
            <person name="Myers G.S."/>
            <person name="Rasko D.A."/>
            <person name="Cheung J.K."/>
            <person name="Ravel J."/>
            <person name="Seshadri R."/>
            <person name="Deboy R.T."/>
            <person name="Ren Q."/>
            <person name="Varga J."/>
            <person name="Awad M.M."/>
            <person name="Brinkac L.M."/>
            <person name="Daugherty S.C."/>
            <person name="Haft D.H."/>
            <person name="Dodson R.J."/>
            <person name="Madupu R."/>
            <person name="Nelson W.C."/>
            <person name="Rosovitz M.J."/>
            <person name="Sullivan S.A."/>
            <person name="Khouri H."/>
            <person name="Dimitrov G.I."/>
            <person name="Watkins K.L."/>
            <person name="Mulligan S."/>
            <person name="Benton J."/>
            <person name="Radune D."/>
            <person name="Fisher D.J."/>
            <person name="Atkins H.S."/>
            <person name="Hiscox T."/>
            <person name="Jost B.H."/>
            <person name="Billington S.J."/>
            <person name="Songer J.G."/>
            <person name="McClane B.A."/>
            <person name="Titball R.W."/>
            <person name="Rood J.I."/>
            <person name="Melville S.B."/>
            <person name="Paulsen I.T."/>
        </authorList>
    </citation>
    <scope>NUCLEOTIDE SEQUENCE [LARGE SCALE GENOMIC DNA]</scope>
    <source>
        <strain evidence="17">ATCC 13124 / DSM 756 / JCM 1290 / NCIMB 6125 / NCTC 8237 / S 107 / Type A</strain>
    </source>
</reference>
<keyword evidence="17" id="KW-1185">Reference proteome</keyword>
<dbReference type="GO" id="GO:0005886">
    <property type="term" value="C:plasma membrane"/>
    <property type="evidence" value="ECO:0007669"/>
    <property type="project" value="UniProtKB-SubCell"/>
</dbReference>
<dbReference type="Pfam" id="PF02518">
    <property type="entry name" value="HATPase_c"/>
    <property type="match status" value="1"/>
</dbReference>
<keyword evidence="13 14" id="KW-0472">Membrane</keyword>
<evidence type="ECO:0000259" key="15">
    <source>
        <dbReference type="PROSITE" id="PS50885"/>
    </source>
</evidence>
<dbReference type="Pfam" id="PF02743">
    <property type="entry name" value="dCache_1"/>
    <property type="match status" value="1"/>
</dbReference>
<evidence type="ECO:0000256" key="8">
    <source>
        <dbReference type="ARBA" id="ARBA00022741"/>
    </source>
</evidence>
<dbReference type="EMBL" id="CP000246">
    <property type="protein sequence ID" value="ABG84799.1"/>
    <property type="molecule type" value="Genomic_DNA"/>
</dbReference>
<dbReference type="CDD" id="cd06225">
    <property type="entry name" value="HAMP"/>
    <property type="match status" value="1"/>
</dbReference>
<dbReference type="SUPFAM" id="SSF55874">
    <property type="entry name" value="ATPase domain of HSP90 chaperone/DNA topoisomerase II/histidine kinase"/>
    <property type="match status" value="1"/>
</dbReference>
<dbReference type="AlphaFoldDB" id="A0A0H2YUL5"/>
<accession>A0A0H2YUL5</accession>
<dbReference type="Gene3D" id="6.10.340.10">
    <property type="match status" value="1"/>
</dbReference>
<evidence type="ECO:0000256" key="9">
    <source>
        <dbReference type="ARBA" id="ARBA00022777"/>
    </source>
</evidence>
<keyword evidence="10" id="KW-0067">ATP-binding</keyword>
<evidence type="ECO:0000256" key="10">
    <source>
        <dbReference type="ARBA" id="ARBA00022840"/>
    </source>
</evidence>
<dbReference type="PaxDb" id="195103-CPF_2345"/>
<keyword evidence="6" id="KW-0808">Transferase</keyword>
<keyword evidence="4" id="KW-1003">Cell membrane</keyword>
<keyword evidence="7 14" id="KW-0812">Transmembrane</keyword>
<dbReference type="Proteomes" id="UP000001823">
    <property type="component" value="Chromosome"/>
</dbReference>
<dbReference type="PANTHER" id="PTHR34220">
    <property type="entry name" value="SENSOR HISTIDINE KINASE YPDA"/>
    <property type="match status" value="1"/>
</dbReference>
<dbReference type="InterPro" id="IPR036890">
    <property type="entry name" value="HATPase_C_sf"/>
</dbReference>
<evidence type="ECO:0000256" key="12">
    <source>
        <dbReference type="ARBA" id="ARBA00023012"/>
    </source>
</evidence>
<dbReference type="HOGENOM" id="CLU_020473_6_3_9"/>
<dbReference type="InterPro" id="IPR033479">
    <property type="entry name" value="dCache_1"/>
</dbReference>
<evidence type="ECO:0000313" key="17">
    <source>
        <dbReference type="Proteomes" id="UP000001823"/>
    </source>
</evidence>
<evidence type="ECO:0000256" key="11">
    <source>
        <dbReference type="ARBA" id="ARBA00022989"/>
    </source>
</evidence>
<keyword evidence="9 16" id="KW-0418">Kinase</keyword>
<evidence type="ECO:0000256" key="6">
    <source>
        <dbReference type="ARBA" id="ARBA00022679"/>
    </source>
</evidence>
<protein>
    <recommendedName>
        <fullName evidence="3">histidine kinase</fullName>
        <ecNumber evidence="3">2.7.13.3</ecNumber>
    </recommendedName>
</protein>
<dbReference type="InterPro" id="IPR003594">
    <property type="entry name" value="HATPase_dom"/>
</dbReference>
<dbReference type="SMART" id="SM00304">
    <property type="entry name" value="HAMP"/>
    <property type="match status" value="1"/>
</dbReference>
<gene>
    <name evidence="16" type="ordered locus">CPF_2345</name>
</gene>
<dbReference type="PANTHER" id="PTHR34220:SF11">
    <property type="entry name" value="SENSOR PROTEIN KINASE HPTS"/>
    <property type="match status" value="1"/>
</dbReference>
<dbReference type="Pfam" id="PF06580">
    <property type="entry name" value="His_kinase"/>
    <property type="match status" value="1"/>
</dbReference>
<feature type="transmembrane region" description="Helical" evidence="14">
    <location>
        <begin position="12"/>
        <end position="32"/>
    </location>
</feature>
<comment type="catalytic activity">
    <reaction evidence="1">
        <text>ATP + protein L-histidine = ADP + protein N-phospho-L-histidine.</text>
        <dbReference type="EC" id="2.7.13.3"/>
    </reaction>
</comment>
<dbReference type="SMART" id="SM00387">
    <property type="entry name" value="HATPase_c"/>
    <property type="match status" value="1"/>
</dbReference>
<feature type="domain" description="HAMP" evidence="15">
    <location>
        <begin position="309"/>
        <end position="362"/>
    </location>
</feature>
<dbReference type="Gene3D" id="3.30.565.10">
    <property type="entry name" value="Histidine kinase-like ATPase, C-terminal domain"/>
    <property type="match status" value="1"/>
</dbReference>
<dbReference type="InterPro" id="IPR010559">
    <property type="entry name" value="Sig_transdc_His_kin_internal"/>
</dbReference>
<evidence type="ECO:0000256" key="4">
    <source>
        <dbReference type="ARBA" id="ARBA00022475"/>
    </source>
</evidence>
<dbReference type="KEGG" id="cpf:CPF_2345"/>
<evidence type="ECO:0000256" key="1">
    <source>
        <dbReference type="ARBA" id="ARBA00000085"/>
    </source>
</evidence>
<keyword evidence="11 14" id="KW-1133">Transmembrane helix</keyword>
<dbReference type="GO" id="GO:0005524">
    <property type="term" value="F:ATP binding"/>
    <property type="evidence" value="ECO:0007669"/>
    <property type="project" value="UniProtKB-KW"/>
</dbReference>
<name>A0A0H2YUL5_CLOP1</name>
<evidence type="ECO:0000256" key="2">
    <source>
        <dbReference type="ARBA" id="ARBA00004651"/>
    </source>
</evidence>
<dbReference type="InterPro" id="IPR004358">
    <property type="entry name" value="Sig_transdc_His_kin-like_C"/>
</dbReference>
<keyword evidence="12" id="KW-0902">Two-component regulatory system</keyword>
<dbReference type="PRINTS" id="PR00344">
    <property type="entry name" value="BCTRLSENSOR"/>
</dbReference>
<feature type="transmembrane region" description="Helical" evidence="14">
    <location>
        <begin position="283"/>
        <end position="306"/>
    </location>
</feature>
<evidence type="ECO:0000256" key="7">
    <source>
        <dbReference type="ARBA" id="ARBA00022692"/>
    </source>
</evidence>
<dbReference type="eggNOG" id="COG2972">
    <property type="taxonomic scope" value="Bacteria"/>
</dbReference>
<dbReference type="InterPro" id="IPR003660">
    <property type="entry name" value="HAMP_dom"/>
</dbReference>
<keyword evidence="5" id="KW-0597">Phosphoprotein</keyword>
<dbReference type="SUPFAM" id="SSF158472">
    <property type="entry name" value="HAMP domain-like"/>
    <property type="match status" value="1"/>
</dbReference>
<comment type="subcellular location">
    <subcellularLocation>
        <location evidence="2">Cell membrane</location>
        <topology evidence="2">Multi-pass membrane protein</topology>
    </subcellularLocation>
</comment>
<dbReference type="GO" id="GO:0000155">
    <property type="term" value="F:phosphorelay sensor kinase activity"/>
    <property type="evidence" value="ECO:0007669"/>
    <property type="project" value="InterPro"/>
</dbReference>
<sequence length="578" mass="67901">MKFSKSNLYKRLFITYTIVILSVVSILCIYFLSKTSEEIKRNNLYLNDKILQDVNETLEYNSSTSRRIMNMLYEDDFRLNDVIKYLNSDLVDYIKGKLDYYSASDKLYYNGIESFVKSSFQLNNFLKSISFISYSRNEISVFNRKGEIKTYPFNSNELLDKKDIEYAIYNKNEISIINEIRDAASLKPEGMLMTTYDVGVISDVIKKYKDTNSEVLILNKEGMVLYDSENKYDYEYYPYFDKLKVGRHEILLEDSYYVDILPDNNGLMSVVRIKVSNATKVPLLFKVSAFLVSLFLFIIAECVLYIKFKNLSSRMDSLVLAMEKVEKGDIDVHIPLSKDRDEITFIADNFNKMCEKLNDHIRKSYLAELRQREAEIVALQNQINPHFLYNTLESIRMKAICNGDKEVGKMLYSLAFLFRSQVKGNLIVSIDQEIKYCNKYLELFKFRYDEKFKFKIECEEDLYDKGIVKFTLQPLIENYFVHGIRLERDDNELKIYIYKHLEDIVVEVIDNGRGIPKEKLDDINRRIRECDHSGKSIGMLNVHERIKIKYGEPYGLTVTSEENKGTNMILKFPLREVE</sequence>
<dbReference type="STRING" id="195103.CPF_2345"/>
<dbReference type="InterPro" id="IPR050640">
    <property type="entry name" value="Bact_2-comp_sensor_kinase"/>
</dbReference>
<evidence type="ECO:0000313" key="16">
    <source>
        <dbReference type="EMBL" id="ABG84799.1"/>
    </source>
</evidence>
<evidence type="ECO:0000256" key="14">
    <source>
        <dbReference type="SAM" id="Phobius"/>
    </source>
</evidence>